<dbReference type="HAMAP" id="MF_00942">
    <property type="entry name" value="Nth"/>
    <property type="match status" value="1"/>
</dbReference>
<keyword evidence="7 12" id="KW-0411">Iron-sulfur</keyword>
<feature type="binding site" evidence="12">
    <location>
        <position position="210"/>
    </location>
    <ligand>
        <name>[4Fe-4S] cluster</name>
        <dbReference type="ChEBI" id="CHEBI:49883"/>
    </ligand>
</feature>
<dbReference type="InterPro" id="IPR003265">
    <property type="entry name" value="HhH-GPD_domain"/>
</dbReference>
<feature type="binding site" evidence="12">
    <location>
        <position position="200"/>
    </location>
    <ligand>
        <name>[4Fe-4S] cluster</name>
        <dbReference type="ChEBI" id="CHEBI:49883"/>
    </ligand>
</feature>
<keyword evidence="3 12" id="KW-0479">Metal-binding</keyword>
<evidence type="ECO:0000256" key="4">
    <source>
        <dbReference type="ARBA" id="ARBA00022763"/>
    </source>
</evidence>
<evidence type="ECO:0000256" key="2">
    <source>
        <dbReference type="ARBA" id="ARBA00022485"/>
    </source>
</evidence>
<proteinExistence type="inferred from homology"/>
<feature type="domain" description="HhH-GPD" evidence="13">
    <location>
        <begin position="51"/>
        <end position="198"/>
    </location>
</feature>
<keyword evidence="15" id="KW-1185">Reference proteome</keyword>
<dbReference type="GO" id="GO:0006285">
    <property type="term" value="P:base-excision repair, AP site formation"/>
    <property type="evidence" value="ECO:0007669"/>
    <property type="project" value="TreeGrafter"/>
</dbReference>
<dbReference type="InterPro" id="IPR023170">
    <property type="entry name" value="HhH_base_excis_C"/>
</dbReference>
<evidence type="ECO:0000256" key="12">
    <source>
        <dbReference type="HAMAP-Rule" id="MF_00942"/>
    </source>
</evidence>
<keyword evidence="6 12" id="KW-0408">Iron</keyword>
<comment type="cofactor">
    <cofactor evidence="12">
        <name>[4Fe-4S] cluster</name>
        <dbReference type="ChEBI" id="CHEBI:49883"/>
    </cofactor>
    <text evidence="12">Binds 1 [4Fe-4S] cluster.</text>
</comment>
<comment type="catalytic activity">
    <reaction evidence="12">
        <text>2'-deoxyribonucleotide-(2'-deoxyribose 5'-phosphate)-2'-deoxyribonucleotide-DNA = a 3'-end 2'-deoxyribonucleotide-(2,3-dehydro-2,3-deoxyribose 5'-phosphate)-DNA + a 5'-end 5'-phospho-2'-deoxyribonucleoside-DNA + H(+)</text>
        <dbReference type="Rhea" id="RHEA:66592"/>
        <dbReference type="Rhea" id="RHEA-COMP:13180"/>
        <dbReference type="Rhea" id="RHEA-COMP:16897"/>
        <dbReference type="Rhea" id="RHEA-COMP:17067"/>
        <dbReference type="ChEBI" id="CHEBI:15378"/>
        <dbReference type="ChEBI" id="CHEBI:136412"/>
        <dbReference type="ChEBI" id="CHEBI:157695"/>
        <dbReference type="ChEBI" id="CHEBI:167181"/>
        <dbReference type="EC" id="4.2.99.18"/>
    </reaction>
</comment>
<dbReference type="GO" id="GO:0140078">
    <property type="term" value="F:class I DNA-(apurinic or apyrimidinic site) endonuclease activity"/>
    <property type="evidence" value="ECO:0007669"/>
    <property type="project" value="UniProtKB-EC"/>
</dbReference>
<reference evidence="14 15" key="1">
    <citation type="submission" date="2018-10" db="EMBL/GenBank/DDBJ databases">
        <title>Genomic Encyclopedia of Archaeal and Bacterial Type Strains, Phase II (KMG-II): from individual species to whole genera.</title>
        <authorList>
            <person name="Goeker M."/>
        </authorList>
    </citation>
    <scope>NUCLEOTIDE SEQUENCE [LARGE SCALE GENOMIC DNA]</scope>
    <source>
        <strain evidence="14 15">VM1</strain>
    </source>
</reference>
<protein>
    <recommendedName>
        <fullName evidence="12">Endonuclease III</fullName>
        <ecNumber evidence="12">4.2.99.18</ecNumber>
    </recommendedName>
    <alternativeName>
        <fullName evidence="12">DNA-(apurinic or apyrimidinic site) lyase</fullName>
    </alternativeName>
</protein>
<evidence type="ECO:0000256" key="10">
    <source>
        <dbReference type="ARBA" id="ARBA00023239"/>
    </source>
</evidence>
<keyword evidence="8 12" id="KW-0238">DNA-binding</keyword>
<keyword evidence="9 12" id="KW-0234">DNA repair</keyword>
<dbReference type="Pfam" id="PF00633">
    <property type="entry name" value="HHH"/>
    <property type="match status" value="1"/>
</dbReference>
<comment type="caution">
    <text evidence="14">The sequence shown here is derived from an EMBL/GenBank/DDBJ whole genome shotgun (WGS) entry which is preliminary data.</text>
</comment>
<dbReference type="PANTHER" id="PTHR10359:SF18">
    <property type="entry name" value="ENDONUCLEASE III"/>
    <property type="match status" value="1"/>
</dbReference>
<dbReference type="RefSeq" id="WP_245960319.1">
    <property type="nucleotide sequence ID" value="NZ_REFO01000012.1"/>
</dbReference>
<dbReference type="EMBL" id="REFO01000012">
    <property type="protein sequence ID" value="RMA96059.1"/>
    <property type="molecule type" value="Genomic_DNA"/>
</dbReference>
<evidence type="ECO:0000313" key="15">
    <source>
        <dbReference type="Proteomes" id="UP000280842"/>
    </source>
</evidence>
<dbReference type="PROSITE" id="PS00764">
    <property type="entry name" value="ENDONUCLEASE_III_1"/>
    <property type="match status" value="1"/>
</dbReference>
<evidence type="ECO:0000256" key="9">
    <source>
        <dbReference type="ARBA" id="ARBA00023204"/>
    </source>
</evidence>
<evidence type="ECO:0000256" key="3">
    <source>
        <dbReference type="ARBA" id="ARBA00022723"/>
    </source>
</evidence>
<dbReference type="FunFam" id="1.10.1670.10:FF:000001">
    <property type="entry name" value="Endonuclease III"/>
    <property type="match status" value="1"/>
</dbReference>
<dbReference type="PIRSF" id="PIRSF001435">
    <property type="entry name" value="Nth"/>
    <property type="match status" value="1"/>
</dbReference>
<feature type="binding site" evidence="12">
    <location>
        <position position="207"/>
    </location>
    <ligand>
        <name>[4Fe-4S] cluster</name>
        <dbReference type="ChEBI" id="CHEBI:49883"/>
    </ligand>
</feature>
<dbReference type="SUPFAM" id="SSF48150">
    <property type="entry name" value="DNA-glycosylase"/>
    <property type="match status" value="1"/>
</dbReference>
<dbReference type="AlphaFoldDB" id="A0A3M0BIB0"/>
<dbReference type="GO" id="GO:0046872">
    <property type="term" value="F:metal ion binding"/>
    <property type="evidence" value="ECO:0007669"/>
    <property type="project" value="UniProtKB-KW"/>
</dbReference>
<evidence type="ECO:0000256" key="5">
    <source>
        <dbReference type="ARBA" id="ARBA00022801"/>
    </source>
</evidence>
<dbReference type="PANTHER" id="PTHR10359">
    <property type="entry name" value="A/G-SPECIFIC ADENINE GLYCOSYLASE/ENDONUCLEASE III"/>
    <property type="match status" value="1"/>
</dbReference>
<keyword evidence="14" id="KW-0540">Nuclease</keyword>
<dbReference type="Gene3D" id="1.10.340.30">
    <property type="entry name" value="Hypothetical protein, domain 2"/>
    <property type="match status" value="1"/>
</dbReference>
<dbReference type="GO" id="GO:0019104">
    <property type="term" value="F:DNA N-glycosylase activity"/>
    <property type="evidence" value="ECO:0007669"/>
    <property type="project" value="UniProtKB-UniRule"/>
</dbReference>
<evidence type="ECO:0000256" key="11">
    <source>
        <dbReference type="ARBA" id="ARBA00023295"/>
    </source>
</evidence>
<keyword evidence="4 12" id="KW-0227">DNA damage</keyword>
<dbReference type="InterPro" id="IPR011257">
    <property type="entry name" value="DNA_glycosylase"/>
</dbReference>
<dbReference type="GO" id="GO:0003677">
    <property type="term" value="F:DNA binding"/>
    <property type="evidence" value="ECO:0007669"/>
    <property type="project" value="UniProtKB-UniRule"/>
</dbReference>
<dbReference type="NCBIfam" id="TIGR01083">
    <property type="entry name" value="nth"/>
    <property type="match status" value="1"/>
</dbReference>
<sequence length="223" mass="25822">MKKKKKAKEPCSKKIKFTEEEVIARLKKHFPSPKTELNYKNPFELIIAVLLSAQTTDIKVNEATKILFKKYPTPEKLAKADIEDLYEILRPINYYRKKAQYIKDVAKYIVEEFKGKIPDTIEELVKLPGIGRKSASVILVNGFHKPAIVVDTHVKRVSKRLGLTCHNDPEKVEKDLAEFFSKENWIYISNALVLFGRYICKARKPLCKECHLNDICPYPEKNL</sequence>
<evidence type="ECO:0000256" key="6">
    <source>
        <dbReference type="ARBA" id="ARBA00023004"/>
    </source>
</evidence>
<organism evidence="14 15">
    <name type="scientific">Hydrogenothermus marinus</name>
    <dbReference type="NCBI Taxonomy" id="133270"/>
    <lineage>
        <taxon>Bacteria</taxon>
        <taxon>Pseudomonadati</taxon>
        <taxon>Aquificota</taxon>
        <taxon>Aquificia</taxon>
        <taxon>Aquificales</taxon>
        <taxon>Hydrogenothermaceae</taxon>
        <taxon>Hydrogenothermus</taxon>
    </lineage>
</organism>
<dbReference type="InterPro" id="IPR005759">
    <property type="entry name" value="Nth"/>
</dbReference>
<accession>A0A3M0BIB0</accession>
<dbReference type="FunFam" id="1.10.340.30:FF:000001">
    <property type="entry name" value="Endonuclease III"/>
    <property type="match status" value="1"/>
</dbReference>
<keyword evidence="2 12" id="KW-0004">4Fe-4S</keyword>
<evidence type="ECO:0000256" key="1">
    <source>
        <dbReference type="ARBA" id="ARBA00008343"/>
    </source>
</evidence>
<dbReference type="GO" id="GO:0051539">
    <property type="term" value="F:4 iron, 4 sulfur cluster binding"/>
    <property type="evidence" value="ECO:0007669"/>
    <property type="project" value="UniProtKB-UniRule"/>
</dbReference>
<dbReference type="Pfam" id="PF00730">
    <property type="entry name" value="HhH-GPD"/>
    <property type="match status" value="1"/>
</dbReference>
<dbReference type="CDD" id="cd00056">
    <property type="entry name" value="ENDO3c"/>
    <property type="match status" value="1"/>
</dbReference>
<dbReference type="SMART" id="SM00478">
    <property type="entry name" value="ENDO3c"/>
    <property type="match status" value="1"/>
</dbReference>
<keyword evidence="5 12" id="KW-0378">Hydrolase</keyword>
<keyword evidence="10 12" id="KW-0456">Lyase</keyword>
<gene>
    <name evidence="12" type="primary">nth</name>
    <name evidence="14" type="ORF">CLV39_1070</name>
</gene>
<keyword evidence="11 12" id="KW-0326">Glycosidase</keyword>
<dbReference type="EC" id="4.2.99.18" evidence="12"/>
<evidence type="ECO:0000256" key="7">
    <source>
        <dbReference type="ARBA" id="ARBA00023014"/>
    </source>
</evidence>
<name>A0A3M0BIB0_9AQUI</name>
<comment type="function">
    <text evidence="12">DNA repair enzyme that has both DNA N-glycosylase activity and AP-lyase activity. The DNA N-glycosylase activity releases various damaged pyrimidines from DNA by cleaving the N-glycosidic bond, leaving an AP (apurinic/apyrimidinic) site. The AP-lyase activity cleaves the phosphodiester bond 3' to the AP site by a beta-elimination, leaving a 3'-terminal unsaturated sugar and a product with a terminal 5'-phosphate.</text>
</comment>
<dbReference type="Gene3D" id="1.10.1670.10">
    <property type="entry name" value="Helix-hairpin-Helix base-excision DNA repair enzymes (C-terminal)"/>
    <property type="match status" value="1"/>
</dbReference>
<dbReference type="Proteomes" id="UP000280842">
    <property type="component" value="Unassembled WGS sequence"/>
</dbReference>
<feature type="binding site" evidence="12">
    <location>
        <position position="216"/>
    </location>
    <ligand>
        <name>[4Fe-4S] cluster</name>
        <dbReference type="ChEBI" id="CHEBI:49883"/>
    </ligand>
</feature>
<evidence type="ECO:0000259" key="13">
    <source>
        <dbReference type="SMART" id="SM00478"/>
    </source>
</evidence>
<evidence type="ECO:0000256" key="8">
    <source>
        <dbReference type="ARBA" id="ARBA00023125"/>
    </source>
</evidence>
<dbReference type="InterPro" id="IPR004035">
    <property type="entry name" value="Endouclease-III_FeS-bd_BS"/>
</dbReference>
<dbReference type="SMART" id="SM00525">
    <property type="entry name" value="FES"/>
    <property type="match status" value="1"/>
</dbReference>
<evidence type="ECO:0000313" key="14">
    <source>
        <dbReference type="EMBL" id="RMA96059.1"/>
    </source>
</evidence>
<dbReference type="InterPro" id="IPR000445">
    <property type="entry name" value="HhH_motif"/>
</dbReference>
<keyword evidence="14" id="KW-0255">Endonuclease</keyword>
<dbReference type="InterPro" id="IPR003651">
    <property type="entry name" value="Endonuclease3_FeS-loop_motif"/>
</dbReference>
<comment type="similarity">
    <text evidence="1 12">Belongs to the Nth/MutY family.</text>
</comment>